<evidence type="ECO:0000256" key="1">
    <source>
        <dbReference type="SAM" id="MobiDB-lite"/>
    </source>
</evidence>
<gene>
    <name evidence="2" type="ORF">GGX14DRAFT_398626</name>
</gene>
<accession>A0AAD6YDG1</accession>
<dbReference type="EMBL" id="JARJCW010000049">
    <property type="protein sequence ID" value="KAJ7203876.1"/>
    <property type="molecule type" value="Genomic_DNA"/>
</dbReference>
<comment type="caution">
    <text evidence="2">The sequence shown here is derived from an EMBL/GenBank/DDBJ whole genome shotgun (WGS) entry which is preliminary data.</text>
</comment>
<keyword evidence="3" id="KW-1185">Reference proteome</keyword>
<dbReference type="AlphaFoldDB" id="A0AAD6YDG1"/>
<name>A0AAD6YDG1_9AGAR</name>
<protein>
    <submittedName>
        <fullName evidence="2">Uncharacterized protein</fullName>
    </submittedName>
</protein>
<feature type="compositionally biased region" description="Basic and acidic residues" evidence="1">
    <location>
        <begin position="14"/>
        <end position="25"/>
    </location>
</feature>
<proteinExistence type="predicted"/>
<evidence type="ECO:0000313" key="3">
    <source>
        <dbReference type="Proteomes" id="UP001219525"/>
    </source>
</evidence>
<reference evidence="2" key="1">
    <citation type="submission" date="2023-03" db="EMBL/GenBank/DDBJ databases">
        <title>Massive genome expansion in bonnet fungi (Mycena s.s.) driven by repeated elements and novel gene families across ecological guilds.</title>
        <authorList>
            <consortium name="Lawrence Berkeley National Laboratory"/>
            <person name="Harder C.B."/>
            <person name="Miyauchi S."/>
            <person name="Viragh M."/>
            <person name="Kuo A."/>
            <person name="Thoen E."/>
            <person name="Andreopoulos B."/>
            <person name="Lu D."/>
            <person name="Skrede I."/>
            <person name="Drula E."/>
            <person name="Henrissat B."/>
            <person name="Morin E."/>
            <person name="Kohler A."/>
            <person name="Barry K."/>
            <person name="LaButti K."/>
            <person name="Morin E."/>
            <person name="Salamov A."/>
            <person name="Lipzen A."/>
            <person name="Mereny Z."/>
            <person name="Hegedus B."/>
            <person name="Baldrian P."/>
            <person name="Stursova M."/>
            <person name="Weitz H."/>
            <person name="Taylor A."/>
            <person name="Grigoriev I.V."/>
            <person name="Nagy L.G."/>
            <person name="Martin F."/>
            <person name="Kauserud H."/>
        </authorList>
    </citation>
    <scope>NUCLEOTIDE SEQUENCE</scope>
    <source>
        <strain evidence="2">9144</strain>
    </source>
</reference>
<feature type="region of interest" description="Disordered" evidence="1">
    <location>
        <begin position="50"/>
        <end position="72"/>
    </location>
</feature>
<sequence length="293" mass="31139">MTRHRKQPAVSEQRATEGRHAKQEADAAGDTESWHHGCCGGGKAAFGERRAAAAAGIRPRGDSRQRGEHRENRHIQRLRHGVAGGARVQRAAFDKQRPTCVSARADLAYVPSTDLSSVVAAQRQLVHLRARQKAKGSRVAVLGGWRGGTMAGRKYGVGSVGSAIGIDGTRLQAGCARHQRHPLATPKERVLERSLQRCFGGFLRFCVIRGGLGRVREPGSGEWWGARAMGAGACGWVEIGIQLAAEACLTGGGWRASWGALVESGGQGGIGQRACSVAVNKDGRVPASCRLVY</sequence>
<evidence type="ECO:0000313" key="2">
    <source>
        <dbReference type="EMBL" id="KAJ7203876.1"/>
    </source>
</evidence>
<feature type="compositionally biased region" description="Basic and acidic residues" evidence="1">
    <location>
        <begin position="59"/>
        <end position="72"/>
    </location>
</feature>
<dbReference type="Proteomes" id="UP001219525">
    <property type="component" value="Unassembled WGS sequence"/>
</dbReference>
<feature type="region of interest" description="Disordered" evidence="1">
    <location>
        <begin position="1"/>
        <end position="35"/>
    </location>
</feature>
<organism evidence="2 3">
    <name type="scientific">Mycena pura</name>
    <dbReference type="NCBI Taxonomy" id="153505"/>
    <lineage>
        <taxon>Eukaryota</taxon>
        <taxon>Fungi</taxon>
        <taxon>Dikarya</taxon>
        <taxon>Basidiomycota</taxon>
        <taxon>Agaricomycotina</taxon>
        <taxon>Agaricomycetes</taxon>
        <taxon>Agaricomycetidae</taxon>
        <taxon>Agaricales</taxon>
        <taxon>Marasmiineae</taxon>
        <taxon>Mycenaceae</taxon>
        <taxon>Mycena</taxon>
    </lineage>
</organism>